<comment type="caution">
    <text evidence="1">The sequence shown here is derived from an EMBL/GenBank/DDBJ whole genome shotgun (WGS) entry which is preliminary data.</text>
</comment>
<keyword evidence="2" id="KW-1185">Reference proteome</keyword>
<gene>
    <name evidence="1" type="primary">Acey_s0084.g1718</name>
    <name evidence="1" type="ORF">Y032_0084g1718</name>
</gene>
<dbReference type="AlphaFoldDB" id="A0A016TPR3"/>
<dbReference type="EMBL" id="JARK01001420">
    <property type="protein sequence ID" value="EYC04999.1"/>
    <property type="molecule type" value="Genomic_DNA"/>
</dbReference>
<proteinExistence type="predicted"/>
<name>A0A016TPR3_9BILA</name>
<dbReference type="Proteomes" id="UP000024635">
    <property type="component" value="Unassembled WGS sequence"/>
</dbReference>
<protein>
    <submittedName>
        <fullName evidence="1">Uncharacterized protein</fullName>
    </submittedName>
</protein>
<reference evidence="2" key="1">
    <citation type="journal article" date="2015" name="Nat. Genet.">
        <title>The genome and transcriptome of the zoonotic hookworm Ancylostoma ceylanicum identify infection-specific gene families.</title>
        <authorList>
            <person name="Schwarz E.M."/>
            <person name="Hu Y."/>
            <person name="Antoshechkin I."/>
            <person name="Miller M.M."/>
            <person name="Sternberg P.W."/>
            <person name="Aroian R.V."/>
        </authorList>
    </citation>
    <scope>NUCLEOTIDE SEQUENCE</scope>
    <source>
        <strain evidence="2">HY135</strain>
    </source>
</reference>
<evidence type="ECO:0000313" key="1">
    <source>
        <dbReference type="EMBL" id="EYC04999.1"/>
    </source>
</evidence>
<organism evidence="1 2">
    <name type="scientific">Ancylostoma ceylanicum</name>
    <dbReference type="NCBI Taxonomy" id="53326"/>
    <lineage>
        <taxon>Eukaryota</taxon>
        <taxon>Metazoa</taxon>
        <taxon>Ecdysozoa</taxon>
        <taxon>Nematoda</taxon>
        <taxon>Chromadorea</taxon>
        <taxon>Rhabditida</taxon>
        <taxon>Rhabditina</taxon>
        <taxon>Rhabditomorpha</taxon>
        <taxon>Strongyloidea</taxon>
        <taxon>Ancylostomatidae</taxon>
        <taxon>Ancylostomatinae</taxon>
        <taxon>Ancylostoma</taxon>
    </lineage>
</organism>
<evidence type="ECO:0000313" key="2">
    <source>
        <dbReference type="Proteomes" id="UP000024635"/>
    </source>
</evidence>
<sequence length="147" mass="16515">MALFNRESKSFVVLSKVSFFRTAKGFIRLYFQYRECHLGGGGLTAVRKARDATVRLSRNLLRDSGFLDSWLVFSLVNIKYDEQLYKKTQICHCGDDSIVSGAVVSRAFRARGKATAIDTHCRLCDISLLCYPRGFPVGNFVNGFLAT</sequence>
<accession>A0A016TPR3</accession>